<dbReference type="InterPro" id="IPR019683">
    <property type="entry name" value="SirA"/>
</dbReference>
<reference evidence="1" key="2">
    <citation type="submission" date="2020-09" db="EMBL/GenBank/DDBJ databases">
        <authorList>
            <person name="Sun Q."/>
            <person name="Zhou Y."/>
        </authorList>
    </citation>
    <scope>NUCLEOTIDE SEQUENCE</scope>
    <source>
        <strain evidence="1">CGMCC 1.12153</strain>
    </source>
</reference>
<name>A0A917ESP8_HALAA</name>
<dbReference type="AlphaFoldDB" id="A0A917ESP8"/>
<evidence type="ECO:0000313" key="2">
    <source>
        <dbReference type="Proteomes" id="UP000660110"/>
    </source>
</evidence>
<evidence type="ECO:0000313" key="1">
    <source>
        <dbReference type="EMBL" id="GGF10318.1"/>
    </source>
</evidence>
<dbReference type="EMBL" id="BMEL01000001">
    <property type="protein sequence ID" value="GGF10318.1"/>
    <property type="molecule type" value="Genomic_DNA"/>
</dbReference>
<comment type="caution">
    <text evidence="1">The sequence shown here is derived from an EMBL/GenBank/DDBJ whole genome shotgun (WGS) entry which is preliminary data.</text>
</comment>
<keyword evidence="2" id="KW-1185">Reference proteome</keyword>
<gene>
    <name evidence="1" type="ORF">GCM10010954_06090</name>
</gene>
<sequence length="135" mass="16329">MQFAVYAVKRDVTEKYYYKVDLLKRFFEECHNFSSSPIYMNQLDYITTHFSFYDWLKKIHGNHTDLKERLFDCEINYDILDGKNCCCLFQCDSLWQAERVLFQPLRMCDQTFFIIEESGEHYGWISPLISQRLLS</sequence>
<dbReference type="Pfam" id="PF10747">
    <property type="entry name" value="SirA"/>
    <property type="match status" value="1"/>
</dbReference>
<dbReference type="RefSeq" id="WP_188375981.1">
    <property type="nucleotide sequence ID" value="NZ_BMEL01000001.1"/>
</dbReference>
<dbReference type="Proteomes" id="UP000660110">
    <property type="component" value="Unassembled WGS sequence"/>
</dbReference>
<evidence type="ECO:0008006" key="3">
    <source>
        <dbReference type="Google" id="ProtNLM"/>
    </source>
</evidence>
<accession>A0A917ESP8</accession>
<dbReference type="Gene3D" id="3.30.310.250">
    <property type="entry name" value="Sporulation inhibitor of replication protein SirA"/>
    <property type="match status" value="1"/>
</dbReference>
<organism evidence="1 2">
    <name type="scientific">Halobacillus andaensis</name>
    <dbReference type="NCBI Taxonomy" id="1176239"/>
    <lineage>
        <taxon>Bacteria</taxon>
        <taxon>Bacillati</taxon>
        <taxon>Bacillota</taxon>
        <taxon>Bacilli</taxon>
        <taxon>Bacillales</taxon>
        <taxon>Bacillaceae</taxon>
        <taxon>Halobacillus</taxon>
    </lineage>
</organism>
<reference evidence="1" key="1">
    <citation type="journal article" date="2014" name="Int. J. Syst. Evol. Microbiol.">
        <title>Complete genome sequence of Corynebacterium casei LMG S-19264T (=DSM 44701T), isolated from a smear-ripened cheese.</title>
        <authorList>
            <consortium name="US DOE Joint Genome Institute (JGI-PGF)"/>
            <person name="Walter F."/>
            <person name="Albersmeier A."/>
            <person name="Kalinowski J."/>
            <person name="Ruckert C."/>
        </authorList>
    </citation>
    <scope>NUCLEOTIDE SEQUENCE</scope>
    <source>
        <strain evidence="1">CGMCC 1.12153</strain>
    </source>
</reference>
<dbReference type="InterPro" id="IPR038449">
    <property type="entry name" value="SirA_sf"/>
</dbReference>
<proteinExistence type="predicted"/>
<protein>
    <recommendedName>
        <fullName evidence="3">Sporulation inhibitor of replication protein SirA</fullName>
    </recommendedName>
</protein>